<evidence type="ECO:0000256" key="2">
    <source>
        <dbReference type="ARBA" id="ARBA00023002"/>
    </source>
</evidence>
<proteinExistence type="inferred from homology"/>
<dbReference type="InterPro" id="IPR036291">
    <property type="entry name" value="NAD(P)-bd_dom_sf"/>
</dbReference>
<evidence type="ECO:0000313" key="5">
    <source>
        <dbReference type="Proteomes" id="UP000602395"/>
    </source>
</evidence>
<organism evidence="4 5">
    <name type="scientific">Gordonia hankookensis</name>
    <dbReference type="NCBI Taxonomy" id="589403"/>
    <lineage>
        <taxon>Bacteria</taxon>
        <taxon>Bacillati</taxon>
        <taxon>Actinomycetota</taxon>
        <taxon>Actinomycetes</taxon>
        <taxon>Mycobacteriales</taxon>
        <taxon>Gordoniaceae</taxon>
        <taxon>Gordonia</taxon>
    </lineage>
</organism>
<dbReference type="PANTHER" id="PTHR44196">
    <property type="entry name" value="DEHYDROGENASE/REDUCTASE SDR FAMILY MEMBER 7B"/>
    <property type="match status" value="1"/>
</dbReference>
<dbReference type="Gene3D" id="3.40.50.720">
    <property type="entry name" value="NAD(P)-binding Rossmann-like Domain"/>
    <property type="match status" value="1"/>
</dbReference>
<protein>
    <submittedName>
        <fullName evidence="4">SDR family NAD(P)-dependent oxidoreductase</fullName>
    </submittedName>
</protein>
<dbReference type="SUPFAM" id="SSF51735">
    <property type="entry name" value="NAD(P)-binding Rossmann-fold domains"/>
    <property type="match status" value="1"/>
</dbReference>
<keyword evidence="2" id="KW-0560">Oxidoreductase</keyword>
<evidence type="ECO:0000256" key="1">
    <source>
        <dbReference type="ARBA" id="ARBA00006484"/>
    </source>
</evidence>
<dbReference type="Proteomes" id="UP000602395">
    <property type="component" value="Unassembled WGS sequence"/>
</dbReference>
<accession>A0ABR7WFH2</accession>
<dbReference type="PRINTS" id="PR00081">
    <property type="entry name" value="GDHRDH"/>
</dbReference>
<sequence>MPSLSLTSTLMDLVQRRSLLPGVVEDVLAGPGRDITGLTIVVTGASAGIGRQASTLLAERGARVIAVARREDELRSLAGETGCSYRTCDLSDEKAIETLVADLVDEEVDVLVNNAGHSIRRTVFDSVDRLHDYQRTMQLNYFAPVQLTLGLLPGMVERGRGQFVNVCTWGIMANTFPRFSAYAASKNALAIFGRSLNAENAHPGVRATNVLYPLVRTEMIAPTAEYDDVHALGVDEAGRWILRAVTHQPTDVAPAALRAILPAIDYFTPTTADRAIASLT</sequence>
<keyword evidence="5" id="KW-1185">Reference proteome</keyword>
<dbReference type="InterPro" id="IPR002347">
    <property type="entry name" value="SDR_fam"/>
</dbReference>
<dbReference type="EMBL" id="JACWMS010000002">
    <property type="protein sequence ID" value="MBD1320489.1"/>
    <property type="molecule type" value="Genomic_DNA"/>
</dbReference>
<dbReference type="RefSeq" id="WP_164310120.1">
    <property type="nucleotide sequence ID" value="NZ_BAABAD010000004.1"/>
</dbReference>
<gene>
    <name evidence="4" type="ORF">IDF66_12950</name>
</gene>
<reference evidence="4 5" key="1">
    <citation type="submission" date="2020-09" db="EMBL/GenBank/DDBJ databases">
        <title>Novel species in genus Gordonia.</title>
        <authorList>
            <person name="Zhang G."/>
        </authorList>
    </citation>
    <scope>NUCLEOTIDE SEQUENCE [LARGE SCALE GENOMIC DNA]</scope>
    <source>
        <strain evidence="4 5">ON-33</strain>
    </source>
</reference>
<dbReference type="PRINTS" id="PR00080">
    <property type="entry name" value="SDRFAMILY"/>
</dbReference>
<comment type="similarity">
    <text evidence="1 3">Belongs to the short-chain dehydrogenases/reductases (SDR) family.</text>
</comment>
<dbReference type="Pfam" id="PF00106">
    <property type="entry name" value="adh_short"/>
    <property type="match status" value="1"/>
</dbReference>
<dbReference type="PANTHER" id="PTHR44196:SF1">
    <property type="entry name" value="DEHYDROGENASE_REDUCTASE SDR FAMILY MEMBER 7B"/>
    <property type="match status" value="1"/>
</dbReference>
<comment type="caution">
    <text evidence="4">The sequence shown here is derived from an EMBL/GenBank/DDBJ whole genome shotgun (WGS) entry which is preliminary data.</text>
</comment>
<evidence type="ECO:0000313" key="4">
    <source>
        <dbReference type="EMBL" id="MBD1320489.1"/>
    </source>
</evidence>
<name>A0ABR7WFH2_9ACTN</name>
<evidence type="ECO:0000256" key="3">
    <source>
        <dbReference type="RuleBase" id="RU000363"/>
    </source>
</evidence>